<organism evidence="2 3">
    <name type="scientific">Ornithinicoccus hortensis</name>
    <dbReference type="NCBI Taxonomy" id="82346"/>
    <lineage>
        <taxon>Bacteria</taxon>
        <taxon>Bacillati</taxon>
        <taxon>Actinomycetota</taxon>
        <taxon>Actinomycetes</taxon>
        <taxon>Micrococcales</taxon>
        <taxon>Intrasporangiaceae</taxon>
        <taxon>Ornithinicoccus</taxon>
    </lineage>
</organism>
<feature type="compositionally biased region" description="Low complexity" evidence="1">
    <location>
        <begin position="134"/>
        <end position="146"/>
    </location>
</feature>
<evidence type="ECO:0000256" key="1">
    <source>
        <dbReference type="SAM" id="MobiDB-lite"/>
    </source>
</evidence>
<protein>
    <recommendedName>
        <fullName evidence="4">PRC-barrel domain protein</fullName>
    </recommendedName>
</protein>
<dbReference type="RefSeq" id="WP_141784541.1">
    <property type="nucleotide sequence ID" value="NZ_BAAAIK010000002.1"/>
</dbReference>
<evidence type="ECO:0008006" key="4">
    <source>
        <dbReference type="Google" id="ProtNLM"/>
    </source>
</evidence>
<reference evidence="2 3" key="1">
    <citation type="submission" date="2019-06" db="EMBL/GenBank/DDBJ databases">
        <title>Sequencing the genomes of 1000 actinobacteria strains.</title>
        <authorList>
            <person name="Klenk H.-P."/>
        </authorList>
    </citation>
    <scope>NUCLEOTIDE SEQUENCE [LARGE SCALE GENOMIC DNA]</scope>
    <source>
        <strain evidence="2 3">DSM 12335</strain>
    </source>
</reference>
<dbReference type="AlphaFoldDB" id="A0A542YQM3"/>
<feature type="region of interest" description="Disordered" evidence="1">
    <location>
        <begin position="134"/>
        <end position="156"/>
    </location>
</feature>
<keyword evidence="3" id="KW-1185">Reference proteome</keyword>
<dbReference type="OrthoDB" id="3712018at2"/>
<proteinExistence type="predicted"/>
<gene>
    <name evidence="2" type="ORF">FB467_1510</name>
</gene>
<sequence>MSMTKDQVSVLAGRPVFDLDGRAAGELLEAFLDTRDDHPAWGLIQHGEVLRVVPLYGAVPHEDGIRVPYSGEAIDYGPTLTETPEGVHATPDEWFSYYGLRGTVGPDPEMDVPLEQEHLARNLSGYSPDVPAAHAASYAGGHHPGAQHLRSAGMRA</sequence>
<evidence type="ECO:0000313" key="3">
    <source>
        <dbReference type="Proteomes" id="UP000319516"/>
    </source>
</evidence>
<dbReference type="EMBL" id="VFOP01000001">
    <property type="protein sequence ID" value="TQL50402.1"/>
    <property type="molecule type" value="Genomic_DNA"/>
</dbReference>
<evidence type="ECO:0000313" key="2">
    <source>
        <dbReference type="EMBL" id="TQL50402.1"/>
    </source>
</evidence>
<dbReference type="Proteomes" id="UP000319516">
    <property type="component" value="Unassembled WGS sequence"/>
</dbReference>
<comment type="caution">
    <text evidence="2">The sequence shown here is derived from an EMBL/GenBank/DDBJ whole genome shotgun (WGS) entry which is preliminary data.</text>
</comment>
<name>A0A542YQM3_9MICO</name>
<accession>A0A542YQM3</accession>